<protein>
    <submittedName>
        <fullName evidence="1">Minor capsid protein</fullName>
    </submittedName>
</protein>
<sequence length="709" mass="81147">MGLLDFWKKKSKDDENVGFSIQMRSGISHPFGILDNYIPLDAEYELYKTMREAIPVLDTAVSRIVRLVGTFEVECNNDKAQKELDEFLKSIKVNSNQKGIHSFIQSYLDQLIECGNSVGEIVLNNAKNDICALRNADIRTIKLKKTDNPLENAICQVQQGQMEPVELPYQDLILFTPLNPEGDSSYGVSLYRSMPFMTGILLKIFNSMGLNWERFGNLKYSVIMKPQKDSLNGTQVKERIKIIEESFRKAMEANKKGKAADFYGIGDIEIKVIGADNQILDSSVPVKQVLEQLVSKTGLPPFLLGLSWSTTERMSQQQADFLTSELESYRGVIEPVIKYIIDKWKTVTGKDFSYEIIWDDINLQDLVEIARSELYKQQSEGKKIENAIKKRDEGIISQEDAAIELGYEKAYKEVTIVDDTNLNNSQSNKVLKNAMANEDISLKSPFNSTPEDEEQSQIEKDTLKGYMKCIKRLEDKILLLVPEPTEEKGFNKTKDIPEDYKNKVEEAVDQFVRDMLGEGDNNNYGTYGTYLLNAFAYGIIRGNNTAKEEHGEEGRENNRERASYNHSYVQELLNNGMELVKTKAKEKKEEILNIMAEHTSVGDNPNVWARTLREEFKNTISGEKWYWERLARSESAMAIDRGEMAEYKAEGFLYCEWSAAPDACHICRSLNGQMWHIDDSPRVVEDTHPHCRCRKKPRTKRQYDEYMVA</sequence>
<dbReference type="EMBL" id="CP120734">
    <property type="protein sequence ID" value="WFD12421.1"/>
    <property type="molecule type" value="Genomic_DNA"/>
</dbReference>
<dbReference type="Proteomes" id="UP001222800">
    <property type="component" value="Plasmid unnamed1"/>
</dbReference>
<geneLocation type="plasmid" evidence="1 2">
    <name>unnamed1</name>
</geneLocation>
<accession>A0ABY8EHZ6</accession>
<dbReference type="InterPro" id="IPR006528">
    <property type="entry name" value="Phage_head_morphogenesis_dom"/>
</dbReference>
<proteinExistence type="predicted"/>
<organism evidence="1 2">
    <name type="scientific">Tepidibacter hydrothermalis</name>
    <dbReference type="NCBI Taxonomy" id="3036126"/>
    <lineage>
        <taxon>Bacteria</taxon>
        <taxon>Bacillati</taxon>
        <taxon>Bacillota</taxon>
        <taxon>Clostridia</taxon>
        <taxon>Peptostreptococcales</taxon>
        <taxon>Peptostreptococcaceae</taxon>
        <taxon>Tepidibacter</taxon>
    </lineage>
</organism>
<dbReference type="RefSeq" id="WP_277734814.1">
    <property type="nucleotide sequence ID" value="NZ_CP120734.1"/>
</dbReference>
<reference evidence="1 2" key="1">
    <citation type="submission" date="2023-03" db="EMBL/GenBank/DDBJ databases">
        <title>Complete genome sequence of Tepidibacter sp. SWIR-1, isolated from a deep-sea hydrothermal vent.</title>
        <authorList>
            <person name="Li X."/>
        </authorList>
    </citation>
    <scope>NUCLEOTIDE SEQUENCE [LARGE SCALE GENOMIC DNA]</scope>
    <source>
        <strain evidence="1 2">SWIR-1</strain>
        <plasmid evidence="1 2">unnamed1</plasmid>
    </source>
</reference>
<evidence type="ECO:0000313" key="2">
    <source>
        <dbReference type="Proteomes" id="UP001222800"/>
    </source>
</evidence>
<name>A0ABY8EHZ6_9FIRM</name>
<evidence type="ECO:0000313" key="1">
    <source>
        <dbReference type="EMBL" id="WFD12421.1"/>
    </source>
</evidence>
<dbReference type="NCBIfam" id="TIGR01641">
    <property type="entry name" value="phageSPP1_gp7"/>
    <property type="match status" value="1"/>
</dbReference>
<keyword evidence="2" id="KW-1185">Reference proteome</keyword>
<gene>
    <name evidence="1" type="ORF">P4S50_20010</name>
</gene>
<keyword evidence="1" id="KW-0614">Plasmid</keyword>